<dbReference type="SUPFAM" id="SSF49452">
    <property type="entry name" value="Starch-binding domain-like"/>
    <property type="match status" value="1"/>
</dbReference>
<dbReference type="InterPro" id="IPR002044">
    <property type="entry name" value="CBM20"/>
</dbReference>
<dbReference type="GO" id="GO:0016787">
    <property type="term" value="F:hydrolase activity"/>
    <property type="evidence" value="ECO:0007669"/>
    <property type="project" value="UniProtKB-KW"/>
</dbReference>
<dbReference type="Gene3D" id="2.60.40.10">
    <property type="entry name" value="Immunoglobulins"/>
    <property type="match status" value="1"/>
</dbReference>
<accession>A0A7N0VAL4</accession>
<dbReference type="PANTHER" id="PTHR30001:SF1">
    <property type="entry name" value="RIBONUCLEASE E_G-LIKE PROTEIN, CHLOROPLASTIC"/>
    <property type="match status" value="1"/>
</dbReference>
<evidence type="ECO:0000259" key="10">
    <source>
        <dbReference type="PROSITE" id="PS51166"/>
    </source>
</evidence>
<dbReference type="GO" id="GO:0046872">
    <property type="term" value="F:metal ion binding"/>
    <property type="evidence" value="ECO:0007669"/>
    <property type="project" value="UniProtKB-KW"/>
</dbReference>
<dbReference type="AlphaFoldDB" id="A0A7N0VAL4"/>
<dbReference type="PANTHER" id="PTHR30001">
    <property type="entry name" value="RIBONUCLEASE"/>
    <property type="match status" value="1"/>
</dbReference>
<dbReference type="NCBIfam" id="TIGR00757">
    <property type="entry name" value="RNaseEG"/>
    <property type="match status" value="1"/>
</dbReference>
<comment type="similarity">
    <text evidence="2">Belongs to the RNase E/G family.</text>
</comment>
<evidence type="ECO:0000313" key="12">
    <source>
        <dbReference type="Proteomes" id="UP000594263"/>
    </source>
</evidence>
<evidence type="ECO:0000256" key="7">
    <source>
        <dbReference type="ARBA" id="ARBA00022842"/>
    </source>
</evidence>
<keyword evidence="5" id="KW-0255">Endonuclease</keyword>
<evidence type="ECO:0000256" key="8">
    <source>
        <dbReference type="ARBA" id="ARBA00022884"/>
    </source>
</evidence>
<evidence type="ECO:0000256" key="5">
    <source>
        <dbReference type="ARBA" id="ARBA00022759"/>
    </source>
</evidence>
<dbReference type="InterPro" id="IPR013783">
    <property type="entry name" value="Ig-like_fold"/>
</dbReference>
<evidence type="ECO:0000313" key="11">
    <source>
        <dbReference type="EnsemblPlants" id="Kaladp0515s0046.1.v1.1"/>
    </source>
</evidence>
<dbReference type="EnsemblPlants" id="Kaladp0515s0046.1.v1.1">
    <property type="protein sequence ID" value="Kaladp0515s0046.1.v1.1"/>
    <property type="gene ID" value="Kaladp0515s0046.v1.1"/>
</dbReference>
<comment type="cofactor">
    <cofactor evidence="1">
        <name>Mg(2+)</name>
        <dbReference type="ChEBI" id="CHEBI:18420"/>
    </cofactor>
</comment>
<organism evidence="11 12">
    <name type="scientific">Kalanchoe fedtschenkoi</name>
    <name type="common">Lavender scallops</name>
    <name type="synonym">South American air plant</name>
    <dbReference type="NCBI Taxonomy" id="63787"/>
    <lineage>
        <taxon>Eukaryota</taxon>
        <taxon>Viridiplantae</taxon>
        <taxon>Streptophyta</taxon>
        <taxon>Embryophyta</taxon>
        <taxon>Tracheophyta</taxon>
        <taxon>Spermatophyta</taxon>
        <taxon>Magnoliopsida</taxon>
        <taxon>eudicotyledons</taxon>
        <taxon>Gunneridae</taxon>
        <taxon>Pentapetalae</taxon>
        <taxon>Saxifragales</taxon>
        <taxon>Crassulaceae</taxon>
        <taxon>Kalanchoe</taxon>
    </lineage>
</organism>
<feature type="domain" description="CBM20" evidence="10">
    <location>
        <begin position="123"/>
        <end position="232"/>
    </location>
</feature>
<dbReference type="GO" id="GO:2001070">
    <property type="term" value="F:starch binding"/>
    <property type="evidence" value="ECO:0007669"/>
    <property type="project" value="InterPro"/>
</dbReference>
<dbReference type="Gramene" id="Kaladp0515s0046.1.v1.1">
    <property type="protein sequence ID" value="Kaladp0515s0046.1.v1.1"/>
    <property type="gene ID" value="Kaladp0515s0046.v1.1"/>
</dbReference>
<keyword evidence="3" id="KW-0540">Nuclease</keyword>
<evidence type="ECO:0000256" key="1">
    <source>
        <dbReference type="ARBA" id="ARBA00001946"/>
    </source>
</evidence>
<evidence type="ECO:0000256" key="3">
    <source>
        <dbReference type="ARBA" id="ARBA00022722"/>
    </source>
</evidence>
<dbReference type="SMART" id="SM01065">
    <property type="entry name" value="CBM_2"/>
    <property type="match status" value="1"/>
</dbReference>
<dbReference type="GO" id="GO:1901259">
    <property type="term" value="P:chloroplast rRNA processing"/>
    <property type="evidence" value="ECO:0007669"/>
    <property type="project" value="EnsemblPlants"/>
</dbReference>
<dbReference type="GO" id="GO:0004521">
    <property type="term" value="F:RNA endonuclease activity"/>
    <property type="evidence" value="ECO:0007669"/>
    <property type="project" value="EnsemblPlants"/>
</dbReference>
<keyword evidence="6" id="KW-0378">Hydrolase</keyword>
<evidence type="ECO:0000256" key="4">
    <source>
        <dbReference type="ARBA" id="ARBA00022723"/>
    </source>
</evidence>
<dbReference type="InterPro" id="IPR004659">
    <property type="entry name" value="RNase_E/G"/>
</dbReference>
<dbReference type="GO" id="GO:0009507">
    <property type="term" value="C:chloroplast"/>
    <property type="evidence" value="ECO:0007669"/>
    <property type="project" value="EnsemblPlants"/>
</dbReference>
<name>A0A7N0VAL4_KALFE</name>
<proteinExistence type="inferred from homology"/>
<sequence length="1051" mass="117948">MLSVTHSPYCYFSMALPVAPPPPRYFPPIPSASPYICHHVPLKSFFACSLCPKKPKSLLASQILSMNRAIWIWFQAVKTFLLNFDVDSFIRTAYFTDACISLMHTNTWRPGLPNFSVLDSSTFTEEGLCKVVWIVEAELKDDQLLYVTGDITGLGCWNTELGILMEPTENTNIWRAEAEVAFGINLKYNYFIKRDMWPACDIVWRPGPQFSLSVSLPHAQNRELLVRDLWTRLGTKLPASRLWSSWMDDLYYPAQSLALNSASDAPKNATCLKGKLHGVKPVINGFLVKDLSVPNGEEIVRVLSEDMDDDKAFSERNQPVEEPWLHSRSSHFYEDKVDGHDSKAMAVLEDSSIVLDVHTDPQLTQMMLPEDECKLVSHNKPVSTVILINSSLCTMQRIAIMEDGKLVELLLEPVKSDVQSESVYLGVVMKHVPHMGGAFVDIGISRPSLMDIKNNREPYIFPSLHHATKDKAEHCEIESTLINDVQVTNDIDEIGFQDDQTRFVHDDYDEHEIEDEFDIPEVAKENINGTISGDVDSECAGYVSGLQELLEVDGVSNAVVPVKVNGSEYSQSDLRLTQDIKSKPTTINKWSQVQKGTKIIVQVVKEGLGTKGPTLTAYPKLRSRFWILHTRCDRIGISKKISGIERTRLKVIAKTLQPKGFGLTVRTVAAGHSLEELQKDLEGLLSTWKIIMEHAKSAALAADEGVDGAVPMILHKAMGQTLSVVQDYFNDKVERLVLDSPRTYHEVTNYLQDIAPDLCDRVELYDKRVPLFDEFNIEEEMNNILSKRVPLANGGSLVIEQTEALVSIDVNGGHGMLGQGTSQEKAILEVNLAAAKQIARELRLRDIGGIIVIDFIDMEDEAHKRLVYEEVKNAVEKDRSMVKVSELSRHGLMEITRKRVRPSVTFMISEPCACCHATGRVEALETSFAKIEQEICRQLASKKHTGDPGNPKSWPKFMLMVDRFMCNYLTSGKRTRLAILSSSLKVWILLKVARGFTRGAFEVKSLSDDDKASIKPPQVPIPILRTTEGRPHNANRKVTLIPVKKWKAVKK</sequence>
<dbReference type="GO" id="GO:0010239">
    <property type="term" value="P:chloroplast mRNA processing"/>
    <property type="evidence" value="ECO:0007669"/>
    <property type="project" value="EnsemblPlants"/>
</dbReference>
<evidence type="ECO:0000256" key="9">
    <source>
        <dbReference type="ARBA" id="ARBA00023436"/>
    </source>
</evidence>
<keyword evidence="7" id="KW-0460">Magnesium</keyword>
<dbReference type="FunFam" id="2.60.40.10:FF:001568">
    <property type="entry name" value="Ribonuclease E/G-like protein, chloroplastic"/>
    <property type="match status" value="1"/>
</dbReference>
<dbReference type="PROSITE" id="PS51166">
    <property type="entry name" value="CBM20"/>
    <property type="match status" value="1"/>
</dbReference>
<dbReference type="InterPro" id="IPR012340">
    <property type="entry name" value="NA-bd_OB-fold"/>
</dbReference>
<evidence type="ECO:0000256" key="6">
    <source>
        <dbReference type="ARBA" id="ARBA00022801"/>
    </source>
</evidence>
<evidence type="ECO:0000256" key="2">
    <source>
        <dbReference type="ARBA" id="ARBA00005522"/>
    </source>
</evidence>
<dbReference type="GO" id="GO:0009658">
    <property type="term" value="P:chloroplast organization"/>
    <property type="evidence" value="ECO:0007669"/>
    <property type="project" value="EnsemblPlants"/>
</dbReference>
<dbReference type="Pfam" id="PF00686">
    <property type="entry name" value="CBM_20"/>
    <property type="match status" value="1"/>
</dbReference>
<keyword evidence="8" id="KW-0694">RNA-binding</keyword>
<reference evidence="11" key="1">
    <citation type="submission" date="2021-01" db="UniProtKB">
        <authorList>
            <consortium name="EnsemblPlants"/>
        </authorList>
    </citation>
    <scope>IDENTIFICATION</scope>
</reference>
<dbReference type="InterPro" id="IPR013784">
    <property type="entry name" value="Carb-bd-like_fold"/>
</dbReference>
<protein>
    <recommendedName>
        <fullName evidence="10">CBM20 domain-containing protein</fullName>
    </recommendedName>
</protein>
<dbReference type="OMA" id="VRDSWMR"/>
<dbReference type="GO" id="GO:0003723">
    <property type="term" value="F:RNA binding"/>
    <property type="evidence" value="ECO:0007669"/>
    <property type="project" value="UniProtKB-KW"/>
</dbReference>
<dbReference type="Proteomes" id="UP000594263">
    <property type="component" value="Unplaced"/>
</dbReference>
<keyword evidence="4" id="KW-0479">Metal-binding</keyword>
<comment type="function">
    <text evidence="9">Involved in intercistronic processing of primary transcripts from chloroplast operons. The endonucleolytic activity of the enzyme depends on the number of phosphates at the 5' end, is inhibited by structured RNA, and preferentially cleaves A/U-rich sequences.</text>
</comment>
<dbReference type="InterPro" id="IPR019307">
    <property type="entry name" value="RNA-bd_AU-1/RNase_E/G"/>
</dbReference>
<keyword evidence="12" id="KW-1185">Reference proteome</keyword>
<dbReference type="Gene3D" id="2.40.50.140">
    <property type="entry name" value="Nucleic acid-binding proteins"/>
    <property type="match status" value="1"/>
</dbReference>
<dbReference type="SUPFAM" id="SSF50249">
    <property type="entry name" value="Nucleic acid-binding proteins"/>
    <property type="match status" value="1"/>
</dbReference>
<dbReference type="Pfam" id="PF10150">
    <property type="entry name" value="RNase_E_G"/>
    <property type="match status" value="1"/>
</dbReference>